<evidence type="ECO:0000313" key="1">
    <source>
        <dbReference type="EMBL" id="SFQ14736.1"/>
    </source>
</evidence>
<dbReference type="RefSeq" id="WP_139218663.1">
    <property type="nucleotide sequence ID" value="NZ_FOXV01000002.1"/>
</dbReference>
<protein>
    <submittedName>
        <fullName evidence="1">Uncharacterized protein</fullName>
    </submittedName>
</protein>
<accession>A0A1I5W658</accession>
<dbReference type="InterPro" id="IPR016024">
    <property type="entry name" value="ARM-type_fold"/>
</dbReference>
<dbReference type="EMBL" id="FOXV01000002">
    <property type="protein sequence ID" value="SFQ14736.1"/>
    <property type="molecule type" value="Genomic_DNA"/>
</dbReference>
<dbReference type="AlphaFoldDB" id="A0A1I5W658"/>
<gene>
    <name evidence="1" type="ORF">SAMN05421853_102127</name>
</gene>
<keyword evidence="2" id="KW-1185">Reference proteome</keyword>
<evidence type="ECO:0000313" key="2">
    <source>
        <dbReference type="Proteomes" id="UP000243106"/>
    </source>
</evidence>
<dbReference type="SUPFAM" id="SSF48371">
    <property type="entry name" value="ARM repeat"/>
    <property type="match status" value="1"/>
</dbReference>
<dbReference type="STRING" id="93684.SAMN05421853_102127"/>
<proteinExistence type="predicted"/>
<reference evidence="2" key="1">
    <citation type="submission" date="2016-10" db="EMBL/GenBank/DDBJ databases">
        <authorList>
            <person name="Varghese N."/>
            <person name="Submissions S."/>
        </authorList>
    </citation>
    <scope>NUCLEOTIDE SEQUENCE [LARGE SCALE GENOMIC DNA]</scope>
    <source>
        <strain evidence="2">JCM 10271</strain>
    </source>
</reference>
<organism evidence="1 2">
    <name type="scientific">Roseivivax halotolerans</name>
    <dbReference type="NCBI Taxonomy" id="93684"/>
    <lineage>
        <taxon>Bacteria</taxon>
        <taxon>Pseudomonadati</taxon>
        <taxon>Pseudomonadota</taxon>
        <taxon>Alphaproteobacteria</taxon>
        <taxon>Rhodobacterales</taxon>
        <taxon>Roseobacteraceae</taxon>
        <taxon>Roseivivax</taxon>
    </lineage>
</organism>
<sequence length="494" mass="54122">MPPTAGKGFIQELEAELLKVSIESGDNPRVKRALQTLCKLYWDGSRLMPQGRQSLEPTILGALVRSDSDEKVRRWSLSALAQLGRPEVSWSPVLQAIIQHEHEPQVVSAGIAAAFKLDGKAAFRELQAKDIVSPEFLAISAMQTAPHSLFEDNPPSLNVEEASVTTLKLSLILVGLERAPENLFHPKYQNNELIRSLSTHHDPLVSQYSIWAASENSSLGVLDVSVDVKDIEQMPPNIRSYIYRLYASNKEPIPLQNDVIEAASTDKDIEARLGAAIGLRDNAYDGIGPIVLDWFYDEEDTEVQKYLLDHISRQAERISDYHAHVPSLFSSFENDQTMRQVMLSATQGTDLYKTLRQMEYRENDLFSGGNTVTNNININNSGNMSGTSLSGQGDIDASRASNVANSGTMNWEQGLSAISDAREIIKDAPLPPDMLEATQSALDEAEKAPSEVTFKSAADSLETCEKALGSINGMAEKATSLAGKIALILKVIGL</sequence>
<name>A0A1I5W658_9RHOB</name>
<dbReference type="Proteomes" id="UP000243106">
    <property type="component" value="Unassembled WGS sequence"/>
</dbReference>